<feature type="signal peptide" evidence="1">
    <location>
        <begin position="1"/>
        <end position="27"/>
    </location>
</feature>
<dbReference type="EMBL" id="CP041692">
    <property type="protein sequence ID" value="QDP97953.1"/>
    <property type="molecule type" value="Genomic_DNA"/>
</dbReference>
<dbReference type="Pfam" id="PF12389">
    <property type="entry name" value="Peptidase_M73"/>
    <property type="match status" value="1"/>
</dbReference>
<dbReference type="InterPro" id="IPR022121">
    <property type="entry name" value="Peptidase_M73_camelysin"/>
</dbReference>
<evidence type="ECO:0000313" key="3">
    <source>
        <dbReference type="Proteomes" id="UP000319263"/>
    </source>
</evidence>
<dbReference type="RefSeq" id="WP_143987907.1">
    <property type="nucleotide sequence ID" value="NZ_CP041692.1"/>
</dbReference>
<keyword evidence="1" id="KW-0732">Signal</keyword>
<evidence type="ECO:0000256" key="1">
    <source>
        <dbReference type="SAM" id="SignalP"/>
    </source>
</evidence>
<evidence type="ECO:0008006" key="4">
    <source>
        <dbReference type="Google" id="ProtNLM"/>
    </source>
</evidence>
<sequence>MESKTKKKLATAAAGVVVVGAAVSLTAGTFSYFTDSNTTSQQRVKTGHLKIGTSLDHRINITKVIPGWSDSNSFTVTNEGNVDGYLTLKVIDKGSDTAMLNAVQLCGVNGNGCMSLGAVENAGTIRPGIKLAPGEPTTFVFQMKLPDNGQDQNYLENLQAKAVLEATLTSAPV</sequence>
<gene>
    <name evidence="2" type="ORF">FOE78_20435</name>
</gene>
<protein>
    <recommendedName>
        <fullName evidence="4">SipW-cognate class signal peptide</fullName>
    </recommendedName>
</protein>
<accession>A0A516Q3F0</accession>
<dbReference type="KEGG" id="mik:FOE78_20435"/>
<feature type="chain" id="PRO_5038896348" description="SipW-cognate class signal peptide" evidence="1">
    <location>
        <begin position="28"/>
        <end position="173"/>
    </location>
</feature>
<reference evidence="2 3" key="1">
    <citation type="submission" date="2019-07" db="EMBL/GenBank/DDBJ databases">
        <title>Microlunatus dokdonensis sp. nov. isolated from the rhizospheric soil of the wild plant Elymus tsukushiensis.</title>
        <authorList>
            <person name="Ghim S.-Y."/>
            <person name="Hwang Y.-J."/>
            <person name="Son J.-S."/>
            <person name="Shin J.-H."/>
        </authorList>
    </citation>
    <scope>NUCLEOTIDE SEQUENCE [LARGE SCALE GENOMIC DNA]</scope>
    <source>
        <strain evidence="2 3">KUDC0627</strain>
    </source>
</reference>
<dbReference type="AlphaFoldDB" id="A0A516Q3F0"/>
<dbReference type="Proteomes" id="UP000319263">
    <property type="component" value="Chromosome"/>
</dbReference>
<keyword evidence="3" id="KW-1185">Reference proteome</keyword>
<proteinExistence type="predicted"/>
<organism evidence="2 3">
    <name type="scientific">Microlunatus elymi</name>
    <dbReference type="NCBI Taxonomy" id="2596828"/>
    <lineage>
        <taxon>Bacteria</taxon>
        <taxon>Bacillati</taxon>
        <taxon>Actinomycetota</taxon>
        <taxon>Actinomycetes</taxon>
        <taxon>Propionibacteriales</taxon>
        <taxon>Propionibacteriaceae</taxon>
        <taxon>Microlunatus</taxon>
    </lineage>
</organism>
<name>A0A516Q3F0_9ACTN</name>
<evidence type="ECO:0000313" key="2">
    <source>
        <dbReference type="EMBL" id="QDP97953.1"/>
    </source>
</evidence>